<organism evidence="3 4">
    <name type="scientific">Neptunomonas marina</name>
    <dbReference type="NCBI Taxonomy" id="1815562"/>
    <lineage>
        <taxon>Bacteria</taxon>
        <taxon>Pseudomonadati</taxon>
        <taxon>Pseudomonadota</taxon>
        <taxon>Gammaproteobacteria</taxon>
        <taxon>Oceanospirillales</taxon>
        <taxon>Oceanospirillaceae</taxon>
        <taxon>Neptunomonas</taxon>
    </lineage>
</organism>
<sequence length="123" mass="14196">MERLIGWIEQRWPMLTVALLMLITTLSLWPVEQLPQGVPGSDKSHHLIAYMALVLPLALRQPRYWWWGVAVLFGWSGMIELIQPYVNRWGEWLDLFANGVGLLLGCTIGVMLKRYQHNAAKVR</sequence>
<gene>
    <name evidence="3" type="ORF">EOE65_07460</name>
</gene>
<dbReference type="EMBL" id="SACQ01000002">
    <property type="protein sequence ID" value="RVU31804.1"/>
    <property type="molecule type" value="Genomic_DNA"/>
</dbReference>
<name>A0A437QB68_9GAMM</name>
<evidence type="ECO:0000259" key="2">
    <source>
        <dbReference type="Pfam" id="PF04892"/>
    </source>
</evidence>
<feature type="transmembrane region" description="Helical" evidence="1">
    <location>
        <begin position="43"/>
        <end position="59"/>
    </location>
</feature>
<protein>
    <submittedName>
        <fullName evidence="3">VanZ family protein</fullName>
    </submittedName>
</protein>
<dbReference type="AlphaFoldDB" id="A0A437QB68"/>
<dbReference type="RefSeq" id="WP_127693663.1">
    <property type="nucleotide sequence ID" value="NZ_SACQ01000002.1"/>
</dbReference>
<dbReference type="PANTHER" id="PTHR28008">
    <property type="entry name" value="DOMAIN PROTEIN, PUTATIVE (AFU_ORTHOLOGUE AFUA_3G10980)-RELATED"/>
    <property type="match status" value="1"/>
</dbReference>
<feature type="transmembrane region" description="Helical" evidence="1">
    <location>
        <begin position="12"/>
        <end position="31"/>
    </location>
</feature>
<feature type="transmembrane region" description="Helical" evidence="1">
    <location>
        <begin position="92"/>
        <end position="112"/>
    </location>
</feature>
<evidence type="ECO:0000256" key="1">
    <source>
        <dbReference type="SAM" id="Phobius"/>
    </source>
</evidence>
<comment type="caution">
    <text evidence="3">The sequence shown here is derived from an EMBL/GenBank/DDBJ whole genome shotgun (WGS) entry which is preliminary data.</text>
</comment>
<dbReference type="PANTHER" id="PTHR28008:SF1">
    <property type="entry name" value="DOMAIN PROTEIN, PUTATIVE (AFU_ORTHOLOGUE AFUA_3G10980)-RELATED"/>
    <property type="match status" value="1"/>
</dbReference>
<evidence type="ECO:0000313" key="3">
    <source>
        <dbReference type="EMBL" id="RVU31804.1"/>
    </source>
</evidence>
<dbReference type="Pfam" id="PF04892">
    <property type="entry name" value="VanZ"/>
    <property type="match status" value="1"/>
</dbReference>
<dbReference type="InterPro" id="IPR006976">
    <property type="entry name" value="VanZ-like"/>
</dbReference>
<feature type="transmembrane region" description="Helical" evidence="1">
    <location>
        <begin position="64"/>
        <end position="86"/>
    </location>
</feature>
<evidence type="ECO:0000313" key="4">
    <source>
        <dbReference type="Proteomes" id="UP000282818"/>
    </source>
</evidence>
<proteinExistence type="predicted"/>
<feature type="domain" description="VanZ-like" evidence="2">
    <location>
        <begin position="43"/>
        <end position="110"/>
    </location>
</feature>
<reference evidence="3 4" key="1">
    <citation type="submission" date="2019-01" db="EMBL/GenBank/DDBJ databases">
        <authorList>
            <person name="Chen W.-M."/>
        </authorList>
    </citation>
    <scope>NUCLEOTIDE SEQUENCE [LARGE SCALE GENOMIC DNA]</scope>
    <source>
        <strain evidence="3 4">HPM-16</strain>
    </source>
</reference>
<keyword evidence="4" id="KW-1185">Reference proteome</keyword>
<keyword evidence="1" id="KW-1133">Transmembrane helix</keyword>
<keyword evidence="1" id="KW-0812">Transmembrane</keyword>
<accession>A0A437QB68</accession>
<keyword evidence="1" id="KW-0472">Membrane</keyword>
<dbReference type="Proteomes" id="UP000282818">
    <property type="component" value="Unassembled WGS sequence"/>
</dbReference>